<dbReference type="GO" id="GO:0009251">
    <property type="term" value="P:glucan catabolic process"/>
    <property type="evidence" value="ECO:0007669"/>
    <property type="project" value="TreeGrafter"/>
</dbReference>
<dbReference type="InterPro" id="IPR017853">
    <property type="entry name" value="GH"/>
</dbReference>
<dbReference type="OrthoDB" id="1887033at2759"/>
<feature type="domain" description="Glycoside hydrolase family 5" evidence="6">
    <location>
        <begin position="103"/>
        <end position="368"/>
    </location>
</feature>
<dbReference type="RefSeq" id="XP_020067786.1">
    <property type="nucleotide sequence ID" value="XM_020213894.1"/>
</dbReference>
<evidence type="ECO:0000256" key="3">
    <source>
        <dbReference type="ARBA" id="ARBA00023295"/>
    </source>
</evidence>
<dbReference type="PANTHER" id="PTHR31297">
    <property type="entry name" value="GLUCAN ENDO-1,6-BETA-GLUCOSIDASE B"/>
    <property type="match status" value="1"/>
</dbReference>
<dbReference type="GeneID" id="30988290"/>
<evidence type="ECO:0000256" key="5">
    <source>
        <dbReference type="RuleBase" id="RU361153"/>
    </source>
</evidence>
<evidence type="ECO:0000256" key="4">
    <source>
        <dbReference type="ARBA" id="ARBA00023316"/>
    </source>
</evidence>
<evidence type="ECO:0000256" key="1">
    <source>
        <dbReference type="ARBA" id="ARBA00005641"/>
    </source>
</evidence>
<reference evidence="7 8" key="1">
    <citation type="journal article" date="2016" name="Proc. Natl. Acad. Sci. U.S.A.">
        <title>Comparative genomics of biotechnologically important yeasts.</title>
        <authorList>
            <person name="Riley R."/>
            <person name="Haridas S."/>
            <person name="Wolfe K.H."/>
            <person name="Lopes M.R."/>
            <person name="Hittinger C.T."/>
            <person name="Goeker M."/>
            <person name="Salamov A.A."/>
            <person name="Wisecaver J.H."/>
            <person name="Long T.M."/>
            <person name="Calvey C.H."/>
            <person name="Aerts A.L."/>
            <person name="Barry K.W."/>
            <person name="Choi C."/>
            <person name="Clum A."/>
            <person name="Coughlan A.Y."/>
            <person name="Deshpande S."/>
            <person name="Douglass A.P."/>
            <person name="Hanson S.J."/>
            <person name="Klenk H.-P."/>
            <person name="LaButti K.M."/>
            <person name="Lapidus A."/>
            <person name="Lindquist E.A."/>
            <person name="Lipzen A.M."/>
            <person name="Meier-Kolthoff J.P."/>
            <person name="Ohm R.A."/>
            <person name="Otillar R.P."/>
            <person name="Pangilinan J.L."/>
            <person name="Peng Y."/>
            <person name="Rokas A."/>
            <person name="Rosa C.A."/>
            <person name="Scheuner C."/>
            <person name="Sibirny A.A."/>
            <person name="Slot J.C."/>
            <person name="Stielow J.B."/>
            <person name="Sun H."/>
            <person name="Kurtzman C.P."/>
            <person name="Blackwell M."/>
            <person name="Grigoriev I.V."/>
            <person name="Jeffries T.W."/>
        </authorList>
    </citation>
    <scope>NUCLEOTIDE SEQUENCE [LARGE SCALE GENOMIC DNA]</scope>
    <source>
        <strain evidence="8">ATCC 18201 / CBS 1600 / BCRC 20928 / JCM 3617 / NBRC 0987 / NRRL Y-1542</strain>
    </source>
</reference>
<sequence>MFSKIKTKLHSHAELPLCQDITPGERKPPSKIQILRNRKQFGVNLGALYVQEKYIDDTFIREGFETELDGVTNYISVNGVEKTRQDLQRHWRSYIDSIDWEWLRDQGTTCLRVPIGYWHVGPGFTRGTPFESVSQVYGDAAWESFKQLCKTADANDIAILFDLHGLPGGANKNEHSGMKLSDAGFWKSKKYQSLVIELYEFVTKEFLANGLTNIFGLQLSNENDYCDLDAQKEFVGKAINAIRALDPTMPIIISDSWDLNLWNEWLDKHSVDDSTTSGIVIDTHVYRCFDQRDRDKAVDKIIGDLSQELNHWGDKDNDIIVGEYSCVLDTQSWDKSQGASRDELVKQYGQTESQLFKKLTMGAFFWTYKFKFGDGGEWGFVPMCERECLTNGQCKALSDGDLYATLEQKFSEHCSYWDSQNGNAKYEHWRYKEGFITGCNDSLAFAQLASSSVGSKRWINSRKREHVLKFKSSSQEFVWEWEHGYATALSLFQ</sequence>
<comment type="similarity">
    <text evidence="1 5">Belongs to the glycosyl hydrolase 5 (cellulase A) family.</text>
</comment>
<gene>
    <name evidence="7" type="ORF">CYBJADRAFT_164995</name>
</gene>
<name>A0A1E4RTZ2_CYBJN</name>
<dbReference type="SUPFAM" id="SSF51445">
    <property type="entry name" value="(Trans)glycosidases"/>
    <property type="match status" value="1"/>
</dbReference>
<evidence type="ECO:0000313" key="8">
    <source>
        <dbReference type="Proteomes" id="UP000094389"/>
    </source>
</evidence>
<evidence type="ECO:0000259" key="6">
    <source>
        <dbReference type="Pfam" id="PF00150"/>
    </source>
</evidence>
<dbReference type="Pfam" id="PF00150">
    <property type="entry name" value="Cellulase"/>
    <property type="match status" value="1"/>
</dbReference>
<evidence type="ECO:0000313" key="7">
    <source>
        <dbReference type="EMBL" id="ODV70747.1"/>
    </source>
</evidence>
<dbReference type="InterPro" id="IPR001547">
    <property type="entry name" value="Glyco_hydro_5"/>
</dbReference>
<dbReference type="AlphaFoldDB" id="A0A1E4RTZ2"/>
<dbReference type="STRING" id="983966.A0A1E4RTZ2"/>
<dbReference type="GO" id="GO:0046557">
    <property type="term" value="F:glucan endo-1,6-beta-glucosidase activity"/>
    <property type="evidence" value="ECO:0007669"/>
    <property type="project" value="TreeGrafter"/>
</dbReference>
<keyword evidence="3 5" id="KW-0326">Glycosidase</keyword>
<evidence type="ECO:0000256" key="2">
    <source>
        <dbReference type="ARBA" id="ARBA00022801"/>
    </source>
</evidence>
<dbReference type="Proteomes" id="UP000094389">
    <property type="component" value="Unassembled WGS sequence"/>
</dbReference>
<protein>
    <submittedName>
        <fullName evidence="7">Glycoside hydrolase</fullName>
    </submittedName>
</protein>
<dbReference type="GO" id="GO:0071555">
    <property type="term" value="P:cell wall organization"/>
    <property type="evidence" value="ECO:0007669"/>
    <property type="project" value="UniProtKB-KW"/>
</dbReference>
<keyword evidence="4" id="KW-0961">Cell wall biogenesis/degradation</keyword>
<keyword evidence="2 5" id="KW-0378">Hydrolase</keyword>
<dbReference type="GO" id="GO:0009986">
    <property type="term" value="C:cell surface"/>
    <property type="evidence" value="ECO:0007669"/>
    <property type="project" value="TreeGrafter"/>
</dbReference>
<proteinExistence type="inferred from homology"/>
<dbReference type="PANTHER" id="PTHR31297:SF43">
    <property type="entry name" value="GLUCAN 1,3-BETA-GLUCOSIDASE 3"/>
    <property type="match status" value="1"/>
</dbReference>
<dbReference type="OMA" id="GWFFWTL"/>
<keyword evidence="8" id="KW-1185">Reference proteome</keyword>
<dbReference type="Gene3D" id="3.20.20.80">
    <property type="entry name" value="Glycosidases"/>
    <property type="match status" value="1"/>
</dbReference>
<organism evidence="7 8">
    <name type="scientific">Cyberlindnera jadinii (strain ATCC 18201 / CBS 1600 / BCRC 20928 / JCM 3617 / NBRC 0987 / NRRL Y-1542)</name>
    <name type="common">Torula yeast</name>
    <name type="synonym">Candida utilis</name>
    <dbReference type="NCBI Taxonomy" id="983966"/>
    <lineage>
        <taxon>Eukaryota</taxon>
        <taxon>Fungi</taxon>
        <taxon>Dikarya</taxon>
        <taxon>Ascomycota</taxon>
        <taxon>Saccharomycotina</taxon>
        <taxon>Saccharomycetes</taxon>
        <taxon>Phaffomycetales</taxon>
        <taxon>Phaffomycetaceae</taxon>
        <taxon>Cyberlindnera</taxon>
    </lineage>
</organism>
<dbReference type="GO" id="GO:0005576">
    <property type="term" value="C:extracellular region"/>
    <property type="evidence" value="ECO:0007669"/>
    <property type="project" value="TreeGrafter"/>
</dbReference>
<dbReference type="EMBL" id="KV453951">
    <property type="protein sequence ID" value="ODV70747.1"/>
    <property type="molecule type" value="Genomic_DNA"/>
</dbReference>
<accession>A0A1E4RTZ2</accession>
<dbReference type="InterPro" id="IPR050386">
    <property type="entry name" value="Glycosyl_hydrolase_5"/>
</dbReference>